<dbReference type="Proteomes" id="UP000287651">
    <property type="component" value="Unassembled WGS sequence"/>
</dbReference>
<reference evidence="1 2" key="1">
    <citation type="journal article" date="2014" name="Agronomy (Basel)">
        <title>A Draft Genome Sequence for Ensete ventricosum, the Drought-Tolerant Tree Against Hunger.</title>
        <authorList>
            <person name="Harrison J."/>
            <person name="Moore K.A."/>
            <person name="Paszkiewicz K."/>
            <person name="Jones T."/>
            <person name="Grant M."/>
            <person name="Ambacheew D."/>
            <person name="Muzemil S."/>
            <person name="Studholme D.J."/>
        </authorList>
    </citation>
    <scope>NUCLEOTIDE SEQUENCE [LARGE SCALE GENOMIC DNA]</scope>
</reference>
<organism evidence="1 2">
    <name type="scientific">Ensete ventricosum</name>
    <name type="common">Abyssinian banana</name>
    <name type="synonym">Musa ensete</name>
    <dbReference type="NCBI Taxonomy" id="4639"/>
    <lineage>
        <taxon>Eukaryota</taxon>
        <taxon>Viridiplantae</taxon>
        <taxon>Streptophyta</taxon>
        <taxon>Embryophyta</taxon>
        <taxon>Tracheophyta</taxon>
        <taxon>Spermatophyta</taxon>
        <taxon>Magnoliopsida</taxon>
        <taxon>Liliopsida</taxon>
        <taxon>Zingiberales</taxon>
        <taxon>Musaceae</taxon>
        <taxon>Ensete</taxon>
    </lineage>
</organism>
<evidence type="ECO:0000313" key="1">
    <source>
        <dbReference type="EMBL" id="RRT76009.1"/>
    </source>
</evidence>
<accession>A0A427AIC5</accession>
<proteinExistence type="predicted"/>
<dbReference type="EMBL" id="AMZH03002313">
    <property type="protein sequence ID" value="RRT76009.1"/>
    <property type="molecule type" value="Genomic_DNA"/>
</dbReference>
<sequence length="267" mass="28904">METIIPFLVSSSGLCPYRVRGLRSPLSRIWRKTSVKVELSRIGGGLGGGSSGLSLLLGAPEGCPQDCLSKEEMDDSLSRLYRIRVGPFRVVGKSRHIRESKVWKRDVGLATGCSRLGLLDGCSCDIDPSSGAKNIVGFWCRSRGVNTGWFLPSVQSQPRQPKMERVSDLGRFSFSGVCISGWLFRALVGRVIVEEDLHKGLVGMRVPDRKVHRTLGLTSAITSGVVTSYGESVGVEAWCEGVVRPATFMACGDSSTGTSFGQFHLGY</sequence>
<name>A0A427AIC5_ENSVE</name>
<gene>
    <name evidence="1" type="ORF">B296_00000727</name>
</gene>
<dbReference type="AlphaFoldDB" id="A0A427AIC5"/>
<comment type="caution">
    <text evidence="1">The sequence shown here is derived from an EMBL/GenBank/DDBJ whole genome shotgun (WGS) entry which is preliminary data.</text>
</comment>
<protein>
    <submittedName>
        <fullName evidence="1">Uncharacterized protein</fullName>
    </submittedName>
</protein>
<evidence type="ECO:0000313" key="2">
    <source>
        <dbReference type="Proteomes" id="UP000287651"/>
    </source>
</evidence>